<keyword evidence="7" id="KW-1185">Reference proteome</keyword>
<comment type="cofactor">
    <cofactor evidence="3">
        <name>Zn(2+)</name>
        <dbReference type="ChEBI" id="CHEBI:29105"/>
    </cofactor>
    <text evidence="3">Binds 1 zinc ion per subunit.</text>
</comment>
<comment type="subunit">
    <text evidence="3">Monomer. Associates with 30S ribosomal subunit, binds 16S rRNA.</text>
</comment>
<dbReference type="Gene3D" id="2.40.50.140">
    <property type="entry name" value="Nucleic acid-binding proteins"/>
    <property type="match status" value="1"/>
</dbReference>
<proteinExistence type="inferred from homology"/>
<feature type="binding site" evidence="3">
    <location>
        <begin position="212"/>
        <end position="220"/>
    </location>
    <ligand>
        <name>GTP</name>
        <dbReference type="ChEBI" id="CHEBI:37565"/>
    </ligand>
</feature>
<evidence type="ECO:0000256" key="3">
    <source>
        <dbReference type="HAMAP-Rule" id="MF_01820"/>
    </source>
</evidence>
<dbReference type="InterPro" id="IPR027417">
    <property type="entry name" value="P-loop_NTPase"/>
</dbReference>
<evidence type="ECO:0000313" key="7">
    <source>
        <dbReference type="Proteomes" id="UP001201273"/>
    </source>
</evidence>
<evidence type="ECO:0000259" key="5">
    <source>
        <dbReference type="PROSITE" id="PS51721"/>
    </source>
</evidence>
<dbReference type="HAMAP" id="MF_01820">
    <property type="entry name" value="GTPase_RsgA"/>
    <property type="match status" value="1"/>
</dbReference>
<protein>
    <recommendedName>
        <fullName evidence="3">Small ribosomal subunit biogenesis GTPase RsgA</fullName>
        <ecNumber evidence="3">3.6.1.-</ecNumber>
    </recommendedName>
</protein>
<gene>
    <name evidence="3 6" type="primary">rsgA</name>
    <name evidence="6" type="ORF">K6Y31_10035</name>
</gene>
<dbReference type="InterPro" id="IPR004881">
    <property type="entry name" value="Ribosome_biogen_GTPase_RsgA"/>
</dbReference>
<keyword evidence="3" id="KW-0694">RNA-binding</keyword>
<feature type="binding site" evidence="3">
    <location>
        <begin position="158"/>
        <end position="161"/>
    </location>
    <ligand>
        <name>GTP</name>
        <dbReference type="ChEBI" id="CHEBI:37565"/>
    </ligand>
</feature>
<keyword evidence="3" id="KW-0699">rRNA-binding</keyword>
<dbReference type="NCBIfam" id="TIGR00157">
    <property type="entry name" value="ribosome small subunit-dependent GTPase A"/>
    <property type="match status" value="1"/>
</dbReference>
<comment type="function">
    <text evidence="3">One of several proteins that assist in the late maturation steps of the functional core of the 30S ribosomal subunit. Helps release RbfA from mature subunits. May play a role in the assembly of ribosomal proteins into the subunit. Circularly permuted GTPase that catalyzes slow GTP hydrolysis, GTPase activity is stimulated by the 30S ribosomal subunit.</text>
</comment>
<dbReference type="EMBL" id="JAIMJA010000008">
    <property type="protein sequence ID" value="MCE2595158.1"/>
    <property type="molecule type" value="Genomic_DNA"/>
</dbReference>
<comment type="similarity">
    <text evidence="3">Belongs to the TRAFAC class YlqF/YawG GTPase family. RsgA subfamily.</text>
</comment>
<dbReference type="SUPFAM" id="SSF52540">
    <property type="entry name" value="P-loop containing nucleoside triphosphate hydrolases"/>
    <property type="match status" value="1"/>
</dbReference>
<name>A0ABS8WBS6_9GAMM</name>
<dbReference type="CDD" id="cd01854">
    <property type="entry name" value="YjeQ_EngC"/>
    <property type="match status" value="1"/>
</dbReference>
<comment type="caution">
    <text evidence="6">The sequence shown here is derived from an EMBL/GenBank/DDBJ whole genome shotgun (WGS) entry which is preliminary data.</text>
</comment>
<organism evidence="6 7">
    <name type="scientific">Motilimonas cestriensis</name>
    <dbReference type="NCBI Taxonomy" id="2742685"/>
    <lineage>
        <taxon>Bacteria</taxon>
        <taxon>Pseudomonadati</taxon>
        <taxon>Pseudomonadota</taxon>
        <taxon>Gammaproteobacteria</taxon>
        <taxon>Alteromonadales</taxon>
        <taxon>Alteromonadales genera incertae sedis</taxon>
        <taxon>Motilimonas</taxon>
    </lineage>
</organism>
<feature type="binding site" evidence="3">
    <location>
        <position position="301"/>
    </location>
    <ligand>
        <name>Zn(2+)</name>
        <dbReference type="ChEBI" id="CHEBI:29105"/>
    </ligand>
</feature>
<feature type="binding site" evidence="3">
    <location>
        <position position="294"/>
    </location>
    <ligand>
        <name>Zn(2+)</name>
        <dbReference type="ChEBI" id="CHEBI:29105"/>
    </ligand>
</feature>
<dbReference type="PROSITE" id="PS51721">
    <property type="entry name" value="G_CP"/>
    <property type="match status" value="1"/>
</dbReference>
<evidence type="ECO:0000256" key="1">
    <source>
        <dbReference type="ARBA" id="ARBA00022741"/>
    </source>
</evidence>
<sequence length="347" mass="38495">MTKKKRLSNNQARRVRANQTKRLKTTEIEQLDESLLGQPIQGVVVSRFGQHADIEDEHGNIQRCNLRRSIKSLVTGDKVVWRPGNEQHQGLNGIIEAVHPRETVLTRPDVYDGIKAIAANIDQIIIVSAVLPEFSTNIIDRYLVACEETGIEPVILLNKVDLLDADAFAELDKTLQIYRDLGYDVFLSSAHEKSGLDNIQGLLKDKTTIFVGQSGVGKSSLVNALMPEVAATIGDVSENSGLGQHTTTTARLYHFPSGGDLIDSPGIREFALWHLEPQQIFDGFVELRALNGLCKFRDCKHKTDPGCAVVAAAESGKIHPMRYQSYLRITDAMAENKPTRVIPEHKR</sequence>
<dbReference type="EC" id="3.6.1.-" evidence="3"/>
<keyword evidence="3" id="KW-0690">Ribosome biogenesis</keyword>
<dbReference type="InterPro" id="IPR030378">
    <property type="entry name" value="G_CP_dom"/>
</dbReference>
<dbReference type="InterPro" id="IPR012340">
    <property type="entry name" value="NA-bd_OB-fold"/>
</dbReference>
<feature type="domain" description="EngC GTPase" evidence="4">
    <location>
        <begin position="119"/>
        <end position="268"/>
    </location>
</feature>
<evidence type="ECO:0000313" key="6">
    <source>
        <dbReference type="EMBL" id="MCE2595158.1"/>
    </source>
</evidence>
<keyword evidence="1 3" id="KW-0547">Nucleotide-binding</keyword>
<dbReference type="Pfam" id="PF03193">
    <property type="entry name" value="RsgA_GTPase"/>
    <property type="match status" value="1"/>
</dbReference>
<dbReference type="RefSeq" id="WP_233052652.1">
    <property type="nucleotide sequence ID" value="NZ_JAIMJA010000008.1"/>
</dbReference>
<comment type="subcellular location">
    <subcellularLocation>
        <location evidence="3">Cytoplasm</location>
    </subcellularLocation>
</comment>
<dbReference type="Proteomes" id="UP001201273">
    <property type="component" value="Unassembled WGS sequence"/>
</dbReference>
<feature type="binding site" evidence="3">
    <location>
        <position position="299"/>
    </location>
    <ligand>
        <name>Zn(2+)</name>
        <dbReference type="ChEBI" id="CHEBI:29105"/>
    </ligand>
</feature>
<dbReference type="NCBIfam" id="NF008931">
    <property type="entry name" value="PRK12288.1"/>
    <property type="match status" value="1"/>
</dbReference>
<feature type="domain" description="CP-type G" evidence="5">
    <location>
        <begin position="110"/>
        <end position="270"/>
    </location>
</feature>
<dbReference type="Gene3D" id="1.10.40.50">
    <property type="entry name" value="Probable gtpase engc, domain 3"/>
    <property type="match status" value="1"/>
</dbReference>
<keyword evidence="3" id="KW-0479">Metal-binding</keyword>
<keyword evidence="2 3" id="KW-0342">GTP-binding</keyword>
<accession>A0ABS8WBS6</accession>
<keyword evidence="3" id="KW-0963">Cytoplasm</keyword>
<evidence type="ECO:0000259" key="4">
    <source>
        <dbReference type="PROSITE" id="PS50936"/>
    </source>
</evidence>
<feature type="binding site" evidence="3">
    <location>
        <position position="307"/>
    </location>
    <ligand>
        <name>Zn(2+)</name>
        <dbReference type="ChEBI" id="CHEBI:29105"/>
    </ligand>
</feature>
<evidence type="ECO:0000256" key="2">
    <source>
        <dbReference type="ARBA" id="ARBA00023134"/>
    </source>
</evidence>
<reference evidence="6 7" key="1">
    <citation type="journal article" date="2022" name="Environ. Microbiol. Rep.">
        <title>Eco-phylogenetic analyses reveal divergent evolution of vitamin B12 metabolism in the marine bacterial family 'Psychromonadaceae'.</title>
        <authorList>
            <person name="Jin X."/>
            <person name="Yang Y."/>
            <person name="Cao H."/>
            <person name="Gao B."/>
            <person name="Zhao Z."/>
        </authorList>
    </citation>
    <scope>NUCLEOTIDE SEQUENCE [LARGE SCALE GENOMIC DNA]</scope>
    <source>
        <strain evidence="6 7">MKS20</strain>
    </source>
</reference>
<dbReference type="Gene3D" id="3.40.50.300">
    <property type="entry name" value="P-loop containing nucleotide triphosphate hydrolases"/>
    <property type="match status" value="1"/>
</dbReference>
<keyword evidence="3" id="KW-0862">Zinc</keyword>
<keyword evidence="3 6" id="KW-0378">Hydrolase</keyword>
<dbReference type="PANTHER" id="PTHR32120">
    <property type="entry name" value="SMALL RIBOSOMAL SUBUNIT BIOGENESIS GTPASE RSGA"/>
    <property type="match status" value="1"/>
</dbReference>
<dbReference type="PROSITE" id="PS50936">
    <property type="entry name" value="ENGC_GTPASE"/>
    <property type="match status" value="1"/>
</dbReference>
<dbReference type="InterPro" id="IPR010914">
    <property type="entry name" value="RsgA_GTPase_dom"/>
</dbReference>
<dbReference type="PANTHER" id="PTHR32120:SF11">
    <property type="entry name" value="SMALL RIBOSOMAL SUBUNIT BIOGENESIS GTPASE RSGA 1, MITOCHONDRIAL-RELATED"/>
    <property type="match status" value="1"/>
</dbReference>
<dbReference type="GO" id="GO:0016787">
    <property type="term" value="F:hydrolase activity"/>
    <property type="evidence" value="ECO:0007669"/>
    <property type="project" value="UniProtKB-KW"/>
</dbReference>